<evidence type="ECO:0000313" key="5">
    <source>
        <dbReference type="Proteomes" id="UP000000683"/>
    </source>
</evidence>
<keyword evidence="2" id="KW-0812">Transmembrane</keyword>
<dbReference type="InterPro" id="IPR013424">
    <property type="entry name" value="Ice-binding_C"/>
</dbReference>
<dbReference type="InterPro" id="IPR049804">
    <property type="entry name" value="Choice_anch_L"/>
</dbReference>
<evidence type="ECO:0000256" key="1">
    <source>
        <dbReference type="SAM" id="MobiDB-lite"/>
    </source>
</evidence>
<keyword evidence="5" id="KW-1185">Reference proteome</keyword>
<dbReference type="Proteomes" id="UP000000683">
    <property type="component" value="Chromosome"/>
</dbReference>
<dbReference type="eggNOG" id="ENOG5032JPI">
    <property type="taxonomic scope" value="Bacteria"/>
</dbReference>
<dbReference type="EMBL" id="CP002339">
    <property type="protein sequence ID" value="AEF02464.1"/>
    <property type="molecule type" value="Genomic_DNA"/>
</dbReference>
<dbReference type="AlphaFoldDB" id="F5ZB29"/>
<feature type="transmembrane region" description="Helical" evidence="2">
    <location>
        <begin position="472"/>
        <end position="491"/>
    </location>
</feature>
<dbReference type="HOGENOM" id="CLU_525681_0_0_6"/>
<name>F5ZB29_ALTNA</name>
<feature type="signal peptide" evidence="3">
    <location>
        <begin position="1"/>
        <end position="26"/>
    </location>
</feature>
<sequence length="495" mass="52322">MPTFKKIIKISTFSFSLLFSAQYANAIVIESSDSAEILTDALFINNSGLTITEQSLSGQFGQAGFYTNNSVTYGLPSAGGIVFSTGQVSDYVDGPNEYIDTGSEVVEIPLPSANDGNLAEAEFSNNPVEIFEQSETNEGGNEQPGLEGGNEQPGPEDGGGEEYVPQNPASAAQNTILTPITGQAEHFDAVQLDITFDVSDDVSTVSFIAAFGSEEFPGYVDSEYTDGFALLFNGANVAFAPVAELAVDGVFAPISIDHPDFEAIEGTELNGLLAPNGIPLLQFDIPVEPGSTGNTFTMLLADASDDALDTTVYLSSFGNFAVENGESEFTPLMPDEDVEVGEESEFVFTLPEVDAGETIWFDPDVSTGYTYTAGNSGQFASVTAPTLLSVNDDDGYLITFSNSLGDEYTEALMAGQTFDFPFPVSTFTLTGINEDLMLDPTDPTAFVTGVSFADPGSYTITQAAIVTSTTSVPAPSTIAIFLLSLVGISLVRKRK</sequence>
<evidence type="ECO:0000256" key="2">
    <source>
        <dbReference type="SAM" id="Phobius"/>
    </source>
</evidence>
<accession>F5ZB29</accession>
<dbReference type="OrthoDB" id="5762321at2"/>
<feature type="chain" id="PRO_5003336792" description="PEP-CTERM sorting domain-containing protein" evidence="3">
    <location>
        <begin position="27"/>
        <end position="495"/>
    </location>
</feature>
<organism evidence="4 5">
    <name type="scientific">Alteromonas naphthalenivorans</name>
    <dbReference type="NCBI Taxonomy" id="715451"/>
    <lineage>
        <taxon>Bacteria</taxon>
        <taxon>Pseudomonadati</taxon>
        <taxon>Pseudomonadota</taxon>
        <taxon>Gammaproteobacteria</taxon>
        <taxon>Alteromonadales</taxon>
        <taxon>Alteromonadaceae</taxon>
        <taxon>Alteromonas/Salinimonas group</taxon>
        <taxon>Alteromonas</taxon>
    </lineage>
</organism>
<evidence type="ECO:0000313" key="4">
    <source>
        <dbReference type="EMBL" id="AEF02464.1"/>
    </source>
</evidence>
<evidence type="ECO:0008006" key="6">
    <source>
        <dbReference type="Google" id="ProtNLM"/>
    </source>
</evidence>
<reference evidence="4 5" key="1">
    <citation type="journal article" date="2011" name="J. Bacteriol.">
        <title>Complete genome sequence of the polycyclic aromatic hydrocarbon-degrading bacterium Alteromonas sp. strain SN2.</title>
        <authorList>
            <person name="Jin H.M."/>
            <person name="Jeong H."/>
            <person name="Moon E.J."/>
            <person name="Math R.K."/>
            <person name="Lee K."/>
            <person name="Kim H.J."/>
            <person name="Jeon C.O."/>
            <person name="Oh T.K."/>
            <person name="Kim J.F."/>
        </authorList>
    </citation>
    <scope>NUCLEOTIDE SEQUENCE [LARGE SCALE GENOMIC DNA]</scope>
    <source>
        <strain evidence="5">JCM 17741 / KACC 18427 / KCTC 11700BP / SN2</strain>
    </source>
</reference>
<dbReference type="NCBIfam" id="NF038133">
    <property type="entry name" value="choice_anch_L"/>
    <property type="match status" value="1"/>
</dbReference>
<proteinExistence type="predicted"/>
<protein>
    <recommendedName>
        <fullName evidence="6">PEP-CTERM sorting domain-containing protein</fullName>
    </recommendedName>
</protein>
<keyword evidence="2" id="KW-0472">Membrane</keyword>
<dbReference type="RefSeq" id="WP_013783405.1">
    <property type="nucleotide sequence ID" value="NC_015554.1"/>
</dbReference>
<feature type="region of interest" description="Disordered" evidence="1">
    <location>
        <begin position="134"/>
        <end position="167"/>
    </location>
</feature>
<keyword evidence="2" id="KW-1133">Transmembrane helix</keyword>
<keyword evidence="3" id="KW-0732">Signal</keyword>
<gene>
    <name evidence="4" type="ordered locus">ambt_04570</name>
</gene>
<dbReference type="KEGG" id="alt:ambt_04570"/>
<dbReference type="NCBIfam" id="TIGR02595">
    <property type="entry name" value="PEP_CTERM"/>
    <property type="match status" value="1"/>
</dbReference>
<evidence type="ECO:0000256" key="3">
    <source>
        <dbReference type="SAM" id="SignalP"/>
    </source>
</evidence>